<evidence type="ECO:0000313" key="1">
    <source>
        <dbReference type="EMBL" id="CAH1399222.1"/>
    </source>
</evidence>
<gene>
    <name evidence="1" type="ORF">NEZAVI_LOCUS8713</name>
</gene>
<dbReference type="AlphaFoldDB" id="A0A9P0MQQ5"/>
<sequence length="40" mass="4616">MLHNLKFTQHASCLKSSYIISCKCIFLSNTKTFFFQSAIL</sequence>
<keyword evidence="2" id="KW-1185">Reference proteome</keyword>
<proteinExistence type="predicted"/>
<dbReference type="EMBL" id="OV725080">
    <property type="protein sequence ID" value="CAH1399222.1"/>
    <property type="molecule type" value="Genomic_DNA"/>
</dbReference>
<evidence type="ECO:0000313" key="2">
    <source>
        <dbReference type="Proteomes" id="UP001152798"/>
    </source>
</evidence>
<reference evidence="1" key="1">
    <citation type="submission" date="2022-01" db="EMBL/GenBank/DDBJ databases">
        <authorList>
            <person name="King R."/>
        </authorList>
    </citation>
    <scope>NUCLEOTIDE SEQUENCE</scope>
</reference>
<protein>
    <submittedName>
        <fullName evidence="1">Uncharacterized protein</fullName>
    </submittedName>
</protein>
<accession>A0A9P0MQQ5</accession>
<name>A0A9P0MQQ5_NEZVI</name>
<organism evidence="1 2">
    <name type="scientific">Nezara viridula</name>
    <name type="common">Southern green stink bug</name>
    <name type="synonym">Cimex viridulus</name>
    <dbReference type="NCBI Taxonomy" id="85310"/>
    <lineage>
        <taxon>Eukaryota</taxon>
        <taxon>Metazoa</taxon>
        <taxon>Ecdysozoa</taxon>
        <taxon>Arthropoda</taxon>
        <taxon>Hexapoda</taxon>
        <taxon>Insecta</taxon>
        <taxon>Pterygota</taxon>
        <taxon>Neoptera</taxon>
        <taxon>Paraneoptera</taxon>
        <taxon>Hemiptera</taxon>
        <taxon>Heteroptera</taxon>
        <taxon>Panheteroptera</taxon>
        <taxon>Pentatomomorpha</taxon>
        <taxon>Pentatomoidea</taxon>
        <taxon>Pentatomidae</taxon>
        <taxon>Pentatominae</taxon>
        <taxon>Nezara</taxon>
    </lineage>
</organism>
<dbReference type="Proteomes" id="UP001152798">
    <property type="component" value="Chromosome 4"/>
</dbReference>